<evidence type="ECO:0000313" key="5">
    <source>
        <dbReference type="Proteomes" id="UP000187313"/>
    </source>
</evidence>
<protein>
    <recommendedName>
        <fullName evidence="3">CSD domain-containing protein</fullName>
    </recommendedName>
</protein>
<comment type="caution">
    <text evidence="4">The sequence shown here is derived from an EMBL/GenBank/DDBJ whole genome shotgun (WGS) entry which is preliminary data.</text>
</comment>
<organism evidence="4 5">
    <name type="scientific">Paenibacillus odorifer</name>
    <dbReference type="NCBI Taxonomy" id="189426"/>
    <lineage>
        <taxon>Bacteria</taxon>
        <taxon>Bacillati</taxon>
        <taxon>Bacillota</taxon>
        <taxon>Bacilli</taxon>
        <taxon>Bacillales</taxon>
        <taxon>Paenibacillaceae</taxon>
        <taxon>Paenibacillus</taxon>
    </lineage>
</organism>
<dbReference type="InterPro" id="IPR011129">
    <property type="entry name" value="CSD"/>
</dbReference>
<reference evidence="4 5" key="1">
    <citation type="submission" date="2016-10" db="EMBL/GenBank/DDBJ databases">
        <title>Paenibacillus species isolates.</title>
        <authorList>
            <person name="Beno S.M."/>
        </authorList>
    </citation>
    <scope>NUCLEOTIDE SEQUENCE [LARGE SCALE GENOMIC DNA]</scope>
    <source>
        <strain evidence="4 5">FSL R5-0923</strain>
    </source>
</reference>
<evidence type="ECO:0000313" key="4">
    <source>
        <dbReference type="EMBL" id="OMD44676.1"/>
    </source>
</evidence>
<dbReference type="PIRSF" id="PIRSF002599">
    <property type="entry name" value="Cold_shock_A"/>
    <property type="match status" value="1"/>
</dbReference>
<feature type="domain" description="CSD" evidence="3">
    <location>
        <begin position="4"/>
        <end position="81"/>
    </location>
</feature>
<dbReference type="RefSeq" id="WP_076301144.1">
    <property type="nucleotide sequence ID" value="NZ_MPTD01000040.1"/>
</dbReference>
<dbReference type="Gene3D" id="2.40.50.140">
    <property type="entry name" value="Nucleic acid-binding proteins"/>
    <property type="match status" value="1"/>
</dbReference>
<keyword evidence="5" id="KW-1185">Reference proteome</keyword>
<evidence type="ECO:0000256" key="2">
    <source>
        <dbReference type="ARBA" id="ARBA00022490"/>
    </source>
</evidence>
<dbReference type="Proteomes" id="UP000187313">
    <property type="component" value="Unassembled WGS sequence"/>
</dbReference>
<dbReference type="PRINTS" id="PR00050">
    <property type="entry name" value="COLDSHOCK"/>
</dbReference>
<dbReference type="CDD" id="cd04458">
    <property type="entry name" value="CSP_CDS"/>
    <property type="match status" value="1"/>
</dbReference>
<keyword evidence="2" id="KW-0963">Cytoplasm</keyword>
<dbReference type="SMART" id="SM00357">
    <property type="entry name" value="CSP"/>
    <property type="match status" value="1"/>
</dbReference>
<dbReference type="Pfam" id="PF00313">
    <property type="entry name" value="CSD"/>
    <property type="match status" value="1"/>
</dbReference>
<dbReference type="InterPro" id="IPR012156">
    <property type="entry name" value="Cold_shock_CspA"/>
</dbReference>
<comment type="subcellular location">
    <subcellularLocation>
        <location evidence="1">Cytoplasm</location>
    </subcellularLocation>
</comment>
<proteinExistence type="predicted"/>
<evidence type="ECO:0000259" key="3">
    <source>
        <dbReference type="PROSITE" id="PS51857"/>
    </source>
</evidence>
<gene>
    <name evidence="4" type="ORF">BSK51_30325</name>
</gene>
<accession>A0ABX3H2Q2</accession>
<sequence length="84" mass="10045">MAERRWGVVKWYKEDKGYGRIMLDGQEGYHVFVHFSEILPDPIRLPNGFRFLKEGQKVEFDLFEFPNIVDSQRRTAKNVQILEE</sequence>
<dbReference type="SUPFAM" id="SSF50249">
    <property type="entry name" value="Nucleic acid-binding proteins"/>
    <property type="match status" value="1"/>
</dbReference>
<dbReference type="PROSITE" id="PS51857">
    <property type="entry name" value="CSD_2"/>
    <property type="match status" value="1"/>
</dbReference>
<dbReference type="EMBL" id="MPTD01000040">
    <property type="protein sequence ID" value="OMD44676.1"/>
    <property type="molecule type" value="Genomic_DNA"/>
</dbReference>
<evidence type="ECO:0000256" key="1">
    <source>
        <dbReference type="ARBA" id="ARBA00004496"/>
    </source>
</evidence>
<dbReference type="InterPro" id="IPR012340">
    <property type="entry name" value="NA-bd_OB-fold"/>
</dbReference>
<name>A0ABX3H2Q2_9BACL</name>
<dbReference type="InterPro" id="IPR002059">
    <property type="entry name" value="CSP_DNA-bd"/>
</dbReference>